<feature type="chain" id="PRO_5004638940" description="Peptidyl-prolyl cis-trans isomerase" evidence="1">
    <location>
        <begin position="22"/>
        <end position="231"/>
    </location>
</feature>
<dbReference type="Pfam" id="PF07356">
    <property type="entry name" value="DUF1481"/>
    <property type="match status" value="1"/>
</dbReference>
<dbReference type="Proteomes" id="UP000016570">
    <property type="component" value="Unassembled WGS sequence"/>
</dbReference>
<dbReference type="InterPro" id="IPR016872">
    <property type="entry name" value="UCP028160"/>
</dbReference>
<comment type="caution">
    <text evidence="2">The sequence shown here is derived from an EMBL/GenBank/DDBJ whole genome shotgun (WGS) entry which is preliminary data.</text>
</comment>
<dbReference type="EMBL" id="BATJ01000026">
    <property type="protein sequence ID" value="GAD69243.1"/>
    <property type="molecule type" value="Genomic_DNA"/>
</dbReference>
<feature type="signal peptide" evidence="1">
    <location>
        <begin position="1"/>
        <end position="21"/>
    </location>
</feature>
<accession>U3BRX1</accession>
<dbReference type="RefSeq" id="WP_021707211.1">
    <property type="nucleotide sequence ID" value="NZ_BATJ01000026.1"/>
</dbReference>
<evidence type="ECO:0000313" key="2">
    <source>
        <dbReference type="EMBL" id="GAD69243.1"/>
    </source>
</evidence>
<evidence type="ECO:0000256" key="1">
    <source>
        <dbReference type="SAM" id="SignalP"/>
    </source>
</evidence>
<evidence type="ECO:0000313" key="3">
    <source>
        <dbReference type="Proteomes" id="UP000016570"/>
    </source>
</evidence>
<protein>
    <recommendedName>
        <fullName evidence="4">Peptidyl-prolyl cis-trans isomerase</fullName>
    </recommendedName>
</protein>
<proteinExistence type="predicted"/>
<evidence type="ECO:0008006" key="4">
    <source>
        <dbReference type="Google" id="ProtNLM"/>
    </source>
</evidence>
<organism evidence="2 3">
    <name type="scientific">Vibrio proteolyticus NBRC 13287</name>
    <dbReference type="NCBI Taxonomy" id="1219065"/>
    <lineage>
        <taxon>Bacteria</taxon>
        <taxon>Pseudomonadati</taxon>
        <taxon>Pseudomonadota</taxon>
        <taxon>Gammaproteobacteria</taxon>
        <taxon>Vibrionales</taxon>
        <taxon>Vibrionaceae</taxon>
        <taxon>Vibrio</taxon>
    </lineage>
</organism>
<dbReference type="AlphaFoldDB" id="U3BRX1"/>
<keyword evidence="1" id="KW-0732">Signal</keyword>
<sequence length="231" mass="26284">MKNWFLSSLILLPLIGCSSSAPTPNLEQFSEYTGGQSLGDATSFYWYTEQQSQPLKAADYVSAGDYGWYQSEYRWDEGQVREMIREGKQRKSEALVDYRIHIRFNKDGEAVFQRYRLDGKVLPLNEQQLASYVREAENVASTAKKQDKAGFELLQGVWDGATFESCTGQEYRRLSFNQTLPSFVVNRLAAIDSYVAFIGKIKSDGMIVEQLLMLADEDHGCIQRPGLLEKQ</sequence>
<reference evidence="2 3" key="1">
    <citation type="submission" date="2013-09" db="EMBL/GenBank/DDBJ databases">
        <title>Whole genome shotgun sequence of Vibrio proteolyticus NBRC 13287.</title>
        <authorList>
            <person name="Isaki S."/>
            <person name="Hosoyama A."/>
            <person name="Numata M."/>
            <person name="Hashimoto M."/>
            <person name="Hosoyama Y."/>
            <person name="Tsuchikane K."/>
            <person name="Noguchi M."/>
            <person name="Hirakata S."/>
            <person name="Ichikawa N."/>
            <person name="Ohji S."/>
            <person name="Yamazoe A."/>
            <person name="Fujita N."/>
        </authorList>
    </citation>
    <scope>NUCLEOTIDE SEQUENCE [LARGE SCALE GENOMIC DNA]</scope>
    <source>
        <strain evidence="2 3">NBRC 13287</strain>
    </source>
</reference>
<dbReference type="InterPro" id="IPR010858">
    <property type="entry name" value="DUF1481"/>
</dbReference>
<gene>
    <name evidence="2" type="ORF">VPR01S_26_00060</name>
</gene>
<keyword evidence="3" id="KW-1185">Reference proteome</keyword>
<name>U3BRX1_VIBPR</name>
<dbReference type="eggNOG" id="ENOG502Z82N">
    <property type="taxonomic scope" value="Bacteria"/>
</dbReference>
<dbReference type="PIRSF" id="PIRSF028160">
    <property type="entry name" value="UCP028160"/>
    <property type="match status" value="1"/>
</dbReference>